<dbReference type="FunFam" id="2.30.22.10:FF:000001">
    <property type="entry name" value="Protein GrpE"/>
    <property type="match status" value="1"/>
</dbReference>
<comment type="similarity">
    <text evidence="2 10 12">Belongs to the GrpE family.</text>
</comment>
<gene>
    <name evidence="10" type="primary">grpE</name>
    <name evidence="15" type="ordered locus">Theco_2404</name>
</gene>
<proteinExistence type="inferred from homology"/>
<dbReference type="InterPro" id="IPR013805">
    <property type="entry name" value="GrpE_CC"/>
</dbReference>
<organism evidence="15 16">
    <name type="scientific">Thermobacillus composti (strain DSM 18247 / JCM 13945 / KWC4)</name>
    <dbReference type="NCBI Taxonomy" id="717605"/>
    <lineage>
        <taxon>Bacteria</taxon>
        <taxon>Bacillati</taxon>
        <taxon>Bacillota</taxon>
        <taxon>Bacilli</taxon>
        <taxon>Bacillales</taxon>
        <taxon>Paenibacillaceae</taxon>
        <taxon>Thermobacillus</taxon>
    </lineage>
</organism>
<feature type="compositionally biased region" description="Low complexity" evidence="14">
    <location>
        <begin position="16"/>
        <end position="27"/>
    </location>
</feature>
<evidence type="ECO:0000256" key="1">
    <source>
        <dbReference type="ARBA" id="ARBA00004496"/>
    </source>
</evidence>
<comment type="subcellular location">
    <subcellularLocation>
        <location evidence="1 10">Cytoplasm</location>
    </subcellularLocation>
</comment>
<dbReference type="eggNOG" id="COG0576">
    <property type="taxonomic scope" value="Bacteria"/>
</dbReference>
<keyword evidence="16" id="KW-1185">Reference proteome</keyword>
<dbReference type="GO" id="GO:0006457">
    <property type="term" value="P:protein folding"/>
    <property type="evidence" value="ECO:0007669"/>
    <property type="project" value="InterPro"/>
</dbReference>
<evidence type="ECO:0000256" key="7">
    <source>
        <dbReference type="ARBA" id="ARBA00053401"/>
    </source>
</evidence>
<name>L0EFC3_THECK</name>
<evidence type="ECO:0000313" key="15">
    <source>
        <dbReference type="EMBL" id="AGA58512.1"/>
    </source>
</evidence>
<feature type="region of interest" description="Disordered" evidence="14">
    <location>
        <begin position="1"/>
        <end position="81"/>
    </location>
</feature>
<dbReference type="GO" id="GO:0051082">
    <property type="term" value="F:unfolded protein binding"/>
    <property type="evidence" value="ECO:0007669"/>
    <property type="project" value="TreeGrafter"/>
</dbReference>
<evidence type="ECO:0000256" key="12">
    <source>
        <dbReference type="RuleBase" id="RU004478"/>
    </source>
</evidence>
<sequence length="229" mass="25432">MTEARNAAAEERLEQEAAAEGGEAANADNERDRPAAEAPTDTLNAEANAAESREGEADASAAGEETAGQEAEAAPEADPRDARIAELESQLEEYRQRLLRAQADFDNYRRRTQREKEEMAKYASMELITRLLPVLDNFERAIGASKGSGDFESLAKGVDMIHRQFLQLLEQEGLKPMETVGQPFNPEFHEAVMRVESDEHEEGTILEELQRGYILKDRVIRPAMVKVSG</sequence>
<evidence type="ECO:0000313" key="16">
    <source>
        <dbReference type="Proteomes" id="UP000010795"/>
    </source>
</evidence>
<accession>L0EFC3</accession>
<evidence type="ECO:0000256" key="10">
    <source>
        <dbReference type="HAMAP-Rule" id="MF_01151"/>
    </source>
</evidence>
<evidence type="ECO:0000256" key="11">
    <source>
        <dbReference type="RuleBase" id="RU000639"/>
    </source>
</evidence>
<evidence type="ECO:0000256" key="3">
    <source>
        <dbReference type="ARBA" id="ARBA00011738"/>
    </source>
</evidence>
<dbReference type="PANTHER" id="PTHR21237">
    <property type="entry name" value="GRPE PROTEIN"/>
    <property type="match status" value="1"/>
</dbReference>
<feature type="coiled-coil region" evidence="13">
    <location>
        <begin position="84"/>
        <end position="118"/>
    </location>
</feature>
<dbReference type="Gene3D" id="2.30.22.10">
    <property type="entry name" value="Head domain of nucleotide exchange factor GrpE"/>
    <property type="match status" value="1"/>
</dbReference>
<evidence type="ECO:0000256" key="5">
    <source>
        <dbReference type="ARBA" id="ARBA00023016"/>
    </source>
</evidence>
<dbReference type="EMBL" id="CP003255">
    <property type="protein sequence ID" value="AGA58512.1"/>
    <property type="molecule type" value="Genomic_DNA"/>
</dbReference>
<evidence type="ECO:0000256" key="14">
    <source>
        <dbReference type="SAM" id="MobiDB-lite"/>
    </source>
</evidence>
<dbReference type="HAMAP" id="MF_01151">
    <property type="entry name" value="GrpE"/>
    <property type="match status" value="1"/>
</dbReference>
<dbReference type="PANTHER" id="PTHR21237:SF23">
    <property type="entry name" value="GRPE PROTEIN HOMOLOG, MITOCHONDRIAL"/>
    <property type="match status" value="1"/>
</dbReference>
<dbReference type="GO" id="GO:0005737">
    <property type="term" value="C:cytoplasm"/>
    <property type="evidence" value="ECO:0007669"/>
    <property type="project" value="UniProtKB-SubCell"/>
</dbReference>
<dbReference type="Proteomes" id="UP000010795">
    <property type="component" value="Chromosome"/>
</dbReference>
<dbReference type="AlphaFoldDB" id="L0EFC3"/>
<dbReference type="PRINTS" id="PR00773">
    <property type="entry name" value="GRPEPROTEIN"/>
</dbReference>
<dbReference type="STRING" id="717605.Theco_2404"/>
<dbReference type="GO" id="GO:0051087">
    <property type="term" value="F:protein-folding chaperone binding"/>
    <property type="evidence" value="ECO:0007669"/>
    <property type="project" value="InterPro"/>
</dbReference>
<dbReference type="Pfam" id="PF01025">
    <property type="entry name" value="GrpE"/>
    <property type="match status" value="1"/>
</dbReference>
<dbReference type="SUPFAM" id="SSF58014">
    <property type="entry name" value="Coiled-coil domain of nucleotide exchange factor GrpE"/>
    <property type="match status" value="1"/>
</dbReference>
<evidence type="ECO:0000256" key="13">
    <source>
        <dbReference type="SAM" id="Coils"/>
    </source>
</evidence>
<dbReference type="PROSITE" id="PS01071">
    <property type="entry name" value="GRPE"/>
    <property type="match status" value="1"/>
</dbReference>
<feature type="compositionally biased region" description="Low complexity" evidence="14">
    <location>
        <begin position="58"/>
        <end position="76"/>
    </location>
</feature>
<dbReference type="OrthoDB" id="9812586at2"/>
<protein>
    <recommendedName>
        <fullName evidence="8 10">Protein GrpE</fullName>
    </recommendedName>
    <alternativeName>
        <fullName evidence="9 10">HSP-70 cofactor</fullName>
    </alternativeName>
</protein>
<keyword evidence="5 10" id="KW-0346">Stress response</keyword>
<dbReference type="InterPro" id="IPR009012">
    <property type="entry name" value="GrpE_head"/>
</dbReference>
<keyword evidence="4 10" id="KW-0963">Cytoplasm</keyword>
<evidence type="ECO:0000256" key="4">
    <source>
        <dbReference type="ARBA" id="ARBA00022490"/>
    </source>
</evidence>
<dbReference type="HOGENOM" id="CLU_057217_5_1_9"/>
<dbReference type="SUPFAM" id="SSF51064">
    <property type="entry name" value="Head domain of nucleotide exchange factor GrpE"/>
    <property type="match status" value="1"/>
</dbReference>
<comment type="function">
    <text evidence="7 10 11">Participates actively in the response to hyperosmotic and heat shock by preventing the aggregation of stress-denatured proteins, in association with DnaK and GrpE. It is the nucleotide exchange factor for DnaK and may function as a thermosensor. Unfolded proteins bind initially to DnaJ; upon interaction with the DnaJ-bound protein, DnaK hydrolyzes its bound ATP, resulting in the formation of a stable complex. GrpE releases ADP from DnaK; ATP binding to DnaK triggers the release of the substrate protein, thus completing the reaction cycle. Several rounds of ATP-dependent interactions between DnaJ, DnaK and GrpE are required for fully efficient folding.</text>
</comment>
<dbReference type="KEGG" id="tco:Theco_2404"/>
<dbReference type="RefSeq" id="WP_015255256.1">
    <property type="nucleotide sequence ID" value="NC_019897.1"/>
</dbReference>
<evidence type="ECO:0000256" key="2">
    <source>
        <dbReference type="ARBA" id="ARBA00009054"/>
    </source>
</evidence>
<reference evidence="16" key="1">
    <citation type="submission" date="2012-01" db="EMBL/GenBank/DDBJ databases">
        <title>Complete sequence of chromosome of Thermobacillus composti KWC4.</title>
        <authorList>
            <person name="Lucas S."/>
            <person name="Han J."/>
            <person name="Lapidus A."/>
            <person name="Cheng J.-F."/>
            <person name="Goodwin L."/>
            <person name="Pitluck S."/>
            <person name="Peters L."/>
            <person name="Ovchinnikova G."/>
            <person name="Teshima H."/>
            <person name="Detter J.C."/>
            <person name="Han C."/>
            <person name="Tapia R."/>
            <person name="Land M."/>
            <person name="Hauser L."/>
            <person name="Kyrpides N."/>
            <person name="Ivanova N."/>
            <person name="Pagani I."/>
            <person name="Anderson I."/>
            <person name="Woyke T."/>
        </authorList>
    </citation>
    <scope>NUCLEOTIDE SEQUENCE [LARGE SCALE GENOMIC DNA]</scope>
    <source>
        <strain evidence="16">DSM 18247 / JCM 13945 / KWC4</strain>
    </source>
</reference>
<evidence type="ECO:0000256" key="9">
    <source>
        <dbReference type="ARBA" id="ARBA00076414"/>
    </source>
</evidence>
<dbReference type="CDD" id="cd00446">
    <property type="entry name" value="GrpE"/>
    <property type="match status" value="1"/>
</dbReference>
<dbReference type="GO" id="GO:0042803">
    <property type="term" value="F:protein homodimerization activity"/>
    <property type="evidence" value="ECO:0007669"/>
    <property type="project" value="InterPro"/>
</dbReference>
<dbReference type="NCBIfam" id="NF010738">
    <property type="entry name" value="PRK14140.1"/>
    <property type="match status" value="1"/>
</dbReference>
<keyword evidence="13" id="KW-0175">Coiled coil</keyword>
<comment type="subunit">
    <text evidence="3 10">Homodimer.</text>
</comment>
<evidence type="ECO:0000256" key="6">
    <source>
        <dbReference type="ARBA" id="ARBA00023186"/>
    </source>
</evidence>
<evidence type="ECO:0000256" key="8">
    <source>
        <dbReference type="ARBA" id="ARBA00072274"/>
    </source>
</evidence>
<dbReference type="Gene3D" id="3.90.20.20">
    <property type="match status" value="1"/>
</dbReference>
<dbReference type="InterPro" id="IPR000740">
    <property type="entry name" value="GrpE"/>
</dbReference>
<keyword evidence="6 10" id="KW-0143">Chaperone</keyword>
<dbReference type="GO" id="GO:0000774">
    <property type="term" value="F:adenyl-nucleotide exchange factor activity"/>
    <property type="evidence" value="ECO:0007669"/>
    <property type="project" value="InterPro"/>
</dbReference>